<dbReference type="EMBL" id="FO818640">
    <property type="protein sequence ID" value="CDM92330.1"/>
    <property type="molecule type" value="Genomic_DNA"/>
</dbReference>
<reference evidence="1 2" key="1">
    <citation type="submission" date="2014-02" db="EMBL/GenBank/DDBJ databases">
        <authorList>
            <person name="Genoscope - CEA"/>
        </authorList>
    </citation>
    <scope>NUCLEOTIDE SEQUENCE [LARGE SCALE GENOMIC DNA]</scope>
    <source>
        <strain evidence="1 2">PCC 8005</strain>
    </source>
</reference>
<dbReference type="Gene3D" id="2.115.10.20">
    <property type="entry name" value="Glycosyl hydrolase domain, family 43"/>
    <property type="match status" value="1"/>
</dbReference>
<dbReference type="SUPFAM" id="SSF75005">
    <property type="entry name" value="Arabinanase/levansucrase/invertase"/>
    <property type="match status" value="1"/>
</dbReference>
<accession>A0A9P1KAQ5</accession>
<keyword evidence="2" id="KW-1185">Reference proteome</keyword>
<gene>
    <name evidence="1" type="ORF">ARTHRO_10003</name>
</gene>
<dbReference type="InterPro" id="IPR023296">
    <property type="entry name" value="Glyco_hydro_beta-prop_sf"/>
</dbReference>
<sequence>MPGLSNEDSININGPSLIRVPGWIKNPLGRYYLYFAHHKGSYIRLAYADNIEGPYTIYEPGTLRLNQTVCRSHIASPDVHIHEDTQSIRMYFHGDCYDRKGQYTFLAKSQDGLNFTSLPEVLGPFYFRVFWYDEYYYAIALSAVPTVNAVLLRSKDGTTNFEKGKNIIPNCRHTAALLSGDTLTIFFSRIGDSPESILSSKMNLTQNWLEWEASEPILVKQPEYDYEGASLPVEPSKAGLAKTFVRQLRDPAIFKEKGKIYLLYTVGGESGIAISELVDYDA</sequence>
<evidence type="ECO:0000313" key="1">
    <source>
        <dbReference type="EMBL" id="CDM92330.1"/>
    </source>
</evidence>
<protein>
    <submittedName>
        <fullName evidence="1">Uncharacterized protein</fullName>
    </submittedName>
</protein>
<dbReference type="AlphaFoldDB" id="A0A9P1KAQ5"/>
<name>A0A9P1KAQ5_9CYAN</name>
<organism evidence="1 2">
    <name type="scientific">Limnospira indica PCC 8005</name>
    <dbReference type="NCBI Taxonomy" id="376219"/>
    <lineage>
        <taxon>Bacteria</taxon>
        <taxon>Bacillati</taxon>
        <taxon>Cyanobacteriota</taxon>
        <taxon>Cyanophyceae</taxon>
        <taxon>Oscillatoriophycideae</taxon>
        <taxon>Oscillatoriales</taxon>
        <taxon>Sirenicapillariaceae</taxon>
        <taxon>Limnospira</taxon>
    </lineage>
</organism>
<proteinExistence type="predicted"/>
<evidence type="ECO:0000313" key="2">
    <source>
        <dbReference type="Proteomes" id="UP000032946"/>
    </source>
</evidence>
<dbReference type="Proteomes" id="UP000032946">
    <property type="component" value="Chromosome"/>
</dbReference>